<comment type="similarity">
    <text evidence="2">Belongs to the bacterial solute-binding protein 8 family.</text>
</comment>
<organism evidence="7 8">
    <name type="scientific">Vibrio ponticus</name>
    <dbReference type="NCBI Taxonomy" id="265668"/>
    <lineage>
        <taxon>Bacteria</taxon>
        <taxon>Pseudomonadati</taxon>
        <taxon>Pseudomonadota</taxon>
        <taxon>Gammaproteobacteria</taxon>
        <taxon>Vibrionales</taxon>
        <taxon>Vibrionaceae</taxon>
        <taxon>Vibrio</taxon>
    </lineage>
</organism>
<dbReference type="InterPro" id="IPR051313">
    <property type="entry name" value="Bact_iron-sidero_bind"/>
</dbReference>
<keyword evidence="4" id="KW-0410">Iron transport</keyword>
<dbReference type="PANTHER" id="PTHR30532">
    <property type="entry name" value="IRON III DICITRATE-BINDING PERIPLASMIC PROTEIN"/>
    <property type="match status" value="1"/>
</dbReference>
<keyword evidence="3" id="KW-0813">Transport</keyword>
<dbReference type="Proteomes" id="UP000186206">
    <property type="component" value="Unassembled WGS sequence"/>
</dbReference>
<reference evidence="7 8" key="1">
    <citation type="submission" date="2016-09" db="EMBL/GenBank/DDBJ databases">
        <title>Genomic Taxonomy of the Vibrionaceae.</title>
        <authorList>
            <person name="Gonzalez-Castillo A."/>
            <person name="Gomez-Gil B."/>
            <person name="Enciso-Ibarra K."/>
        </authorList>
    </citation>
    <scope>NUCLEOTIDE SEQUENCE [LARGE SCALE GENOMIC DNA]</scope>
    <source>
        <strain evidence="7 8">CAIM 1731</strain>
    </source>
</reference>
<dbReference type="CDD" id="cd01146">
    <property type="entry name" value="FhuD"/>
    <property type="match status" value="1"/>
</dbReference>
<dbReference type="InterPro" id="IPR002491">
    <property type="entry name" value="ABC_transptr_periplasmic_BD"/>
</dbReference>
<feature type="domain" description="Fe/B12 periplasmic-binding" evidence="6">
    <location>
        <begin position="50"/>
        <end position="304"/>
    </location>
</feature>
<keyword evidence="4" id="KW-0408">Iron</keyword>
<dbReference type="PROSITE" id="PS50983">
    <property type="entry name" value="FE_B12_PBP"/>
    <property type="match status" value="1"/>
</dbReference>
<protein>
    <submittedName>
        <fullName evidence="7">Iron-dicitrate transporter substrate-binding subunit</fullName>
    </submittedName>
</protein>
<dbReference type="PANTHER" id="PTHR30532:SF29">
    <property type="entry name" value="FE(3+) DICITRATE-BINDING PERIPLASMIC PROTEIN"/>
    <property type="match status" value="1"/>
</dbReference>
<evidence type="ECO:0000256" key="4">
    <source>
        <dbReference type="ARBA" id="ARBA00022496"/>
    </source>
</evidence>
<evidence type="ECO:0000313" key="8">
    <source>
        <dbReference type="Proteomes" id="UP000186206"/>
    </source>
</evidence>
<dbReference type="Gene3D" id="3.40.50.1980">
    <property type="entry name" value="Nitrogenase molybdenum iron protein domain"/>
    <property type="match status" value="2"/>
</dbReference>
<dbReference type="EMBL" id="MJMI01000086">
    <property type="protein sequence ID" value="OLQ92884.1"/>
    <property type="molecule type" value="Genomic_DNA"/>
</dbReference>
<evidence type="ECO:0000256" key="5">
    <source>
        <dbReference type="ARBA" id="ARBA00022729"/>
    </source>
</evidence>
<comment type="subcellular location">
    <subcellularLocation>
        <location evidence="1">Cell envelope</location>
    </subcellularLocation>
</comment>
<evidence type="ECO:0000313" key="7">
    <source>
        <dbReference type="EMBL" id="OLQ92884.1"/>
    </source>
</evidence>
<sequence>MQSVMKYINCGKWTTIFSVFGLLVSTLSFAQTRVIQDEQGSFEISTQPNKIVALEFSFVDALAAVGVSPVGVADDNDINRVIPAVRAKISPWTSVGMRPQPSLEAIAVLQPDLIIADAERHTAIYQDLRKIAPTLLLKSRGETYTENLEAALKVGIAVGKQAEMEARIQQHHQKMAEFKQRFDSKDTIQFAVVNAKGMWMHGPSSYAGGVLEQLGLHSPIPEQTEKAYLPTSFELLLKVNPDWLLVGSYSDPDILDEWQKNTLYKALKVTKNEQMISVSPALWSLNRGMVAAEEIAVNLEQILQ</sequence>
<accession>A0ABX3FMA4</accession>
<comment type="caution">
    <text evidence="7">The sequence shown here is derived from an EMBL/GenBank/DDBJ whole genome shotgun (WGS) entry which is preliminary data.</text>
</comment>
<dbReference type="NCBIfam" id="NF008501">
    <property type="entry name" value="PRK11411.1"/>
    <property type="match status" value="1"/>
</dbReference>
<evidence type="ECO:0000256" key="1">
    <source>
        <dbReference type="ARBA" id="ARBA00004196"/>
    </source>
</evidence>
<evidence type="ECO:0000256" key="3">
    <source>
        <dbReference type="ARBA" id="ARBA00022448"/>
    </source>
</evidence>
<keyword evidence="8" id="KW-1185">Reference proteome</keyword>
<dbReference type="Pfam" id="PF01497">
    <property type="entry name" value="Peripla_BP_2"/>
    <property type="match status" value="1"/>
</dbReference>
<keyword evidence="5" id="KW-0732">Signal</keyword>
<name>A0ABX3FMA4_9VIBR</name>
<gene>
    <name evidence="7" type="primary">fecB</name>
    <name evidence="7" type="ORF">BIY21_11525</name>
</gene>
<evidence type="ECO:0000259" key="6">
    <source>
        <dbReference type="PROSITE" id="PS50983"/>
    </source>
</evidence>
<dbReference type="SUPFAM" id="SSF53807">
    <property type="entry name" value="Helical backbone' metal receptor"/>
    <property type="match status" value="1"/>
</dbReference>
<evidence type="ECO:0000256" key="2">
    <source>
        <dbReference type="ARBA" id="ARBA00008814"/>
    </source>
</evidence>
<keyword evidence="4" id="KW-0406">Ion transport</keyword>
<proteinExistence type="inferred from homology"/>